<name>A0A5D3WM46_9BACT</name>
<evidence type="ECO:0000313" key="2">
    <source>
        <dbReference type="EMBL" id="TYO98579.1"/>
    </source>
</evidence>
<dbReference type="EMBL" id="VNIB01000006">
    <property type="protein sequence ID" value="TYO98579.1"/>
    <property type="molecule type" value="Genomic_DNA"/>
</dbReference>
<comment type="caution">
    <text evidence="2">The sequence shown here is derived from an EMBL/GenBank/DDBJ whole genome shotgun (WGS) entry which is preliminary data.</text>
</comment>
<dbReference type="InterPro" id="IPR001303">
    <property type="entry name" value="Aldolase_II/adducin_N"/>
</dbReference>
<dbReference type="SUPFAM" id="SSF53639">
    <property type="entry name" value="AraD/HMP-PK domain-like"/>
    <property type="match status" value="1"/>
</dbReference>
<evidence type="ECO:0000259" key="1">
    <source>
        <dbReference type="SMART" id="SM01007"/>
    </source>
</evidence>
<evidence type="ECO:0000313" key="3">
    <source>
        <dbReference type="Proteomes" id="UP000324159"/>
    </source>
</evidence>
<dbReference type="InterPro" id="IPR036409">
    <property type="entry name" value="Aldolase_II/adducin_N_sf"/>
</dbReference>
<dbReference type="SMART" id="SM01007">
    <property type="entry name" value="Aldolase_II"/>
    <property type="match status" value="1"/>
</dbReference>
<dbReference type="AlphaFoldDB" id="A0A5D3WM46"/>
<gene>
    <name evidence="2" type="ORF">EDC39_106185</name>
</gene>
<proteinExistence type="predicted"/>
<feature type="domain" description="Class II aldolase/adducin N-terminal" evidence="1">
    <location>
        <begin position="27"/>
        <end position="216"/>
    </location>
</feature>
<protein>
    <submittedName>
        <fullName evidence="2">Ribulose-5-phosphate 4-epimerase/fuculose-1-phosphate aldolase</fullName>
    </submittedName>
</protein>
<dbReference type="OrthoDB" id="422493at2"/>
<dbReference type="Pfam" id="PF00596">
    <property type="entry name" value="Aldolase_II"/>
    <property type="match status" value="1"/>
</dbReference>
<organism evidence="2 3">
    <name type="scientific">Geothermobacter ehrlichii</name>
    <dbReference type="NCBI Taxonomy" id="213224"/>
    <lineage>
        <taxon>Bacteria</taxon>
        <taxon>Pseudomonadati</taxon>
        <taxon>Thermodesulfobacteriota</taxon>
        <taxon>Desulfuromonadia</taxon>
        <taxon>Desulfuromonadales</taxon>
        <taxon>Geothermobacteraceae</taxon>
        <taxon>Geothermobacter</taxon>
    </lineage>
</organism>
<dbReference type="RefSeq" id="WP_148895949.1">
    <property type="nucleotide sequence ID" value="NZ_VNIB01000006.1"/>
</dbReference>
<keyword evidence="3" id="KW-1185">Reference proteome</keyword>
<sequence length="217" mass="23356">MSRAADGVIKFDLVHSDGVPPAWDEVAGLCAWRQILYRLGLVGLDPKRYGGVGYGNLSCRVGPFAGEPAERRFLITGTQTGGLARLNSEHFTLVRQCHPARNRVVSEGPVRPSSEALTHGALYGADHQIRAVFHAHSPEIWQAALALGLPVTDHRVVYGTPEMAAEMRRLYADPAVRDCGVIVMGGHEDGVVSFGPGLETAGQALIRTLARAMALIR</sequence>
<reference evidence="2 3" key="1">
    <citation type="submission" date="2019-07" db="EMBL/GenBank/DDBJ databases">
        <title>Genomic Encyclopedia of Type Strains, Phase IV (KMG-IV): sequencing the most valuable type-strain genomes for metagenomic binning, comparative biology and taxonomic classification.</title>
        <authorList>
            <person name="Goeker M."/>
        </authorList>
    </citation>
    <scope>NUCLEOTIDE SEQUENCE [LARGE SCALE GENOMIC DNA]</scope>
    <source>
        <strain evidence="2 3">SS015</strain>
    </source>
</reference>
<dbReference type="Proteomes" id="UP000324159">
    <property type="component" value="Unassembled WGS sequence"/>
</dbReference>
<accession>A0A5D3WM46</accession>
<dbReference type="Gene3D" id="3.40.225.10">
    <property type="entry name" value="Class II aldolase/adducin N-terminal domain"/>
    <property type="match status" value="1"/>
</dbReference>